<evidence type="ECO:0000313" key="2">
    <source>
        <dbReference type="Proteomes" id="UP000071778"/>
    </source>
</evidence>
<reference evidence="1 2" key="1">
    <citation type="submission" date="2015-11" db="EMBL/GenBank/DDBJ databases">
        <title>Exploring the genomic traits of fungus-feeding bacterial genus Collimonas.</title>
        <authorList>
            <person name="Song C."/>
            <person name="Schmidt R."/>
            <person name="de Jager V."/>
            <person name="Krzyzanowska D."/>
            <person name="Jongedijk E."/>
            <person name="Cankar K."/>
            <person name="Beekwilder J."/>
            <person name="van Veen A."/>
            <person name="de Boer W."/>
            <person name="van Veen J.A."/>
            <person name="Garbeva P."/>
        </authorList>
    </citation>
    <scope>NUCLEOTIDE SEQUENCE [LARGE SCALE GENOMIC DNA]</scope>
    <source>
        <strain evidence="1 2">Ter282</strain>
    </source>
</reference>
<evidence type="ECO:0000313" key="1">
    <source>
        <dbReference type="EMBL" id="AMP11977.1"/>
    </source>
</evidence>
<dbReference type="PATRIC" id="fig|279058.17.peg.4650"/>
<keyword evidence="2" id="KW-1185">Reference proteome</keyword>
<sequence length="38" mass="4257">MNDPPASNGIVKSIQFSKFMIFIVAKNYIYKSLAISGY</sequence>
<accession>A0A127QPS1</accession>
<organism evidence="1 2">
    <name type="scientific">Collimonas arenae</name>
    <dbReference type="NCBI Taxonomy" id="279058"/>
    <lineage>
        <taxon>Bacteria</taxon>
        <taxon>Pseudomonadati</taxon>
        <taxon>Pseudomonadota</taxon>
        <taxon>Betaproteobacteria</taxon>
        <taxon>Burkholderiales</taxon>
        <taxon>Oxalobacteraceae</taxon>
        <taxon>Collimonas</taxon>
    </lineage>
</organism>
<dbReference type="EMBL" id="CP013235">
    <property type="protein sequence ID" value="AMP11977.1"/>
    <property type="molecule type" value="Genomic_DNA"/>
</dbReference>
<proteinExistence type="predicted"/>
<dbReference type="Proteomes" id="UP000071778">
    <property type="component" value="Chromosome"/>
</dbReference>
<dbReference type="AlphaFoldDB" id="A0A127QPS1"/>
<protein>
    <submittedName>
        <fullName evidence="1">Uncharacterized protein</fullName>
    </submittedName>
</protein>
<name>A0A127QPS1_9BURK</name>
<gene>
    <name evidence="1" type="ORF">CAter282_4317</name>
</gene>